<dbReference type="PROSITE" id="PS50082">
    <property type="entry name" value="WD_REPEATS_2"/>
    <property type="match status" value="3"/>
</dbReference>
<evidence type="ECO:0000259" key="12">
    <source>
        <dbReference type="Pfam" id="PF24105"/>
    </source>
</evidence>
<name>A0A177B6Q3_9BILA</name>
<evidence type="ECO:0000256" key="7">
    <source>
        <dbReference type="ARBA" id="ARBA00023163"/>
    </source>
</evidence>
<dbReference type="Pfam" id="PF24105">
    <property type="entry name" value="Beta-prop_CAF1B_HIR1"/>
    <property type="match status" value="1"/>
</dbReference>
<feature type="domain" description="CAF1B/HIR1 beta-propeller" evidence="12">
    <location>
        <begin position="1"/>
        <end position="363"/>
    </location>
</feature>
<comment type="function">
    <text evidence="10">Required for replication-independent chromatin assembly and for the periodic repression of histone gene transcription during the cell cycle.</text>
</comment>
<sequence>MKLFKPEWVSHDGKPIFSIDFHVDGNRFATGGLSSNNTVGLINIWNVDPLHSYSQEMDSKVHKLLCTMDNHLGCVNCVRFSHDGKFLASCSDDRLVMIWKQSNMVSKCSQNLTNNKNIVEEWKCCHILRSHQGDVLHISWSPNDLYLASCSVDNSVIVWNTQKFPEIIHTLNGHHGIVKGVTWDPIGTFMASQSDDKSIILWRADSWKIEQKITKPFLECSGTTHILRLDWSPDGKFLVSAHAMNNGGPVAQIINRDNWLTKTDFVGHRKAITIVKFNKKMFFKSPNRKYPLSLDNVNCCLALGSRDRSISIWISGFNRPIVVIHDLFNNSVMDISWSSDGYSLIVSSFDGSIAYISFSEQELGHCLSDTEKKTLMESVYGHSLITPKQKTINMNLPIAESSDMLKKIQLQKTEQPEQKSVKFFDRLKQKIVTKQYEVKTKDGKRRIKPVSIIENTAIDNIVFKHSDSPVTNNIMQNIPKDNTNARKNKLKFHIYDLEKIAKNTNTSKLDVKKVNTSHELTSDDSKCKLKKRSSIQLDSADSIAVDMNSSHDVVCSLPAKEDCDIQNETAFLSAVIDALSTVLDEFNFFVSEKCYLKCVNKSVSNKCRIALITLFENSTEKFQIFLPKPILTLSITSFVLCTICNDQSIHLFHPKSGFKILPTLTAKHKISRLKTLNEFVLVLTVKFYVHVWNVKTKKSILSVCGHYLSLEKKFVDIFLTETGLPILVFSKSTVYVYNFDLLT</sequence>
<dbReference type="AlphaFoldDB" id="A0A177B6Q3"/>
<dbReference type="GO" id="GO:0000785">
    <property type="term" value="C:chromatin"/>
    <property type="evidence" value="ECO:0007669"/>
    <property type="project" value="TreeGrafter"/>
</dbReference>
<accession>A0A177B6Q3</accession>
<keyword evidence="7 10" id="KW-0804">Transcription</keyword>
<keyword evidence="8 10" id="KW-0539">Nucleus</keyword>
<comment type="subcellular location">
    <subcellularLocation>
        <location evidence="1 10">Nucleus</location>
    </subcellularLocation>
</comment>
<evidence type="ECO:0000256" key="4">
    <source>
        <dbReference type="ARBA" id="ARBA00022737"/>
    </source>
</evidence>
<keyword evidence="4 10" id="KW-0677">Repeat</keyword>
<organism evidence="13 14">
    <name type="scientific">Intoshia linei</name>
    <dbReference type="NCBI Taxonomy" id="1819745"/>
    <lineage>
        <taxon>Eukaryota</taxon>
        <taxon>Metazoa</taxon>
        <taxon>Spiralia</taxon>
        <taxon>Lophotrochozoa</taxon>
        <taxon>Mesozoa</taxon>
        <taxon>Orthonectida</taxon>
        <taxon>Rhopaluridae</taxon>
        <taxon>Intoshia</taxon>
    </lineage>
</organism>
<dbReference type="PANTHER" id="PTHR13831:SF0">
    <property type="entry name" value="PROTEIN HIRA"/>
    <property type="match status" value="1"/>
</dbReference>
<dbReference type="InterPro" id="IPR055410">
    <property type="entry name" value="Beta-prop_CAF1B_HIR1"/>
</dbReference>
<dbReference type="EMBL" id="LWCA01000309">
    <property type="protein sequence ID" value="OAF69271.1"/>
    <property type="molecule type" value="Genomic_DNA"/>
</dbReference>
<feature type="repeat" description="WD" evidence="9">
    <location>
        <begin position="171"/>
        <end position="212"/>
    </location>
</feature>
<evidence type="ECO:0000313" key="13">
    <source>
        <dbReference type="EMBL" id="OAF69271.1"/>
    </source>
</evidence>
<keyword evidence="14" id="KW-1185">Reference proteome</keyword>
<dbReference type="GO" id="GO:0000417">
    <property type="term" value="C:HIR complex"/>
    <property type="evidence" value="ECO:0007669"/>
    <property type="project" value="TreeGrafter"/>
</dbReference>
<feature type="repeat" description="WD" evidence="9">
    <location>
        <begin position="68"/>
        <end position="100"/>
    </location>
</feature>
<evidence type="ECO:0000256" key="8">
    <source>
        <dbReference type="ARBA" id="ARBA00023242"/>
    </source>
</evidence>
<dbReference type="GO" id="GO:0005634">
    <property type="term" value="C:nucleus"/>
    <property type="evidence" value="ECO:0007669"/>
    <property type="project" value="UniProtKB-SubCell"/>
</dbReference>
<evidence type="ECO:0000256" key="2">
    <source>
        <dbReference type="ARBA" id="ARBA00007306"/>
    </source>
</evidence>
<dbReference type="InterPro" id="IPR031120">
    <property type="entry name" value="HIR1-like"/>
</dbReference>
<dbReference type="OrthoDB" id="1741719at2759"/>
<evidence type="ECO:0000259" key="11">
    <source>
        <dbReference type="Pfam" id="PF07569"/>
    </source>
</evidence>
<keyword evidence="6 10" id="KW-0805">Transcription regulation</keyword>
<dbReference type="SUPFAM" id="SSF50978">
    <property type="entry name" value="WD40 repeat-like"/>
    <property type="match status" value="2"/>
</dbReference>
<comment type="caution">
    <text evidence="13">The sequence shown here is derived from an EMBL/GenBank/DDBJ whole genome shotgun (WGS) entry which is preliminary data.</text>
</comment>
<comment type="similarity">
    <text evidence="2 10">Belongs to the WD repeat HIR1 family.</text>
</comment>
<protein>
    <recommendedName>
        <fullName evidence="10">Protein HIRA</fullName>
    </recommendedName>
</protein>
<dbReference type="InterPro" id="IPR011494">
    <property type="entry name" value="HIRA-like_C"/>
</dbReference>
<evidence type="ECO:0000256" key="6">
    <source>
        <dbReference type="ARBA" id="ARBA00023015"/>
    </source>
</evidence>
<dbReference type="SMART" id="SM00320">
    <property type="entry name" value="WD40"/>
    <property type="match status" value="8"/>
</dbReference>
<evidence type="ECO:0000256" key="1">
    <source>
        <dbReference type="ARBA" id="ARBA00004123"/>
    </source>
</evidence>
<dbReference type="Gene3D" id="2.130.10.10">
    <property type="entry name" value="YVTN repeat-like/Quinoprotein amine dehydrogenase"/>
    <property type="match status" value="2"/>
</dbReference>
<dbReference type="Proteomes" id="UP000078046">
    <property type="component" value="Unassembled WGS sequence"/>
</dbReference>
<dbReference type="Pfam" id="PF07569">
    <property type="entry name" value="Hira"/>
    <property type="match status" value="1"/>
</dbReference>
<proteinExistence type="inferred from homology"/>
<dbReference type="InterPro" id="IPR001680">
    <property type="entry name" value="WD40_rpt"/>
</dbReference>
<dbReference type="InterPro" id="IPR036322">
    <property type="entry name" value="WD40_repeat_dom_sf"/>
</dbReference>
<dbReference type="GO" id="GO:0031491">
    <property type="term" value="F:nucleosome binding"/>
    <property type="evidence" value="ECO:0007669"/>
    <property type="project" value="TreeGrafter"/>
</dbReference>
<reference evidence="13 14" key="1">
    <citation type="submission" date="2016-04" db="EMBL/GenBank/DDBJ databases">
        <title>The genome of Intoshia linei affirms orthonectids as highly simplified spiralians.</title>
        <authorList>
            <person name="Mikhailov K.V."/>
            <person name="Slusarev G.S."/>
            <person name="Nikitin M.A."/>
            <person name="Logacheva M.D."/>
            <person name="Penin A."/>
            <person name="Aleoshin V."/>
            <person name="Panchin Y.V."/>
        </authorList>
    </citation>
    <scope>NUCLEOTIDE SEQUENCE [LARGE SCALE GENOMIC DNA]</scope>
    <source>
        <strain evidence="13">Intl2013</strain>
        <tissue evidence="13">Whole animal</tissue>
    </source>
</reference>
<dbReference type="CDD" id="cd00200">
    <property type="entry name" value="WD40"/>
    <property type="match status" value="1"/>
</dbReference>
<keyword evidence="5 10" id="KW-0156">Chromatin regulator</keyword>
<feature type="repeat" description="WD" evidence="9">
    <location>
        <begin position="128"/>
        <end position="160"/>
    </location>
</feature>
<dbReference type="PANTHER" id="PTHR13831">
    <property type="entry name" value="MEMBER OF THE HIR1 FAMILY OF WD-REPEAT PROTEINS"/>
    <property type="match status" value="1"/>
</dbReference>
<evidence type="ECO:0000256" key="10">
    <source>
        <dbReference type="RuleBase" id="RU364014"/>
    </source>
</evidence>
<keyword evidence="10" id="KW-0678">Repressor</keyword>
<keyword evidence="3 9" id="KW-0853">WD repeat</keyword>
<evidence type="ECO:0000256" key="5">
    <source>
        <dbReference type="ARBA" id="ARBA00022853"/>
    </source>
</evidence>
<gene>
    <name evidence="13" type="ORF">A3Q56_02964</name>
</gene>
<dbReference type="GO" id="GO:0006351">
    <property type="term" value="P:DNA-templated transcription"/>
    <property type="evidence" value="ECO:0007669"/>
    <property type="project" value="InterPro"/>
</dbReference>
<evidence type="ECO:0000256" key="3">
    <source>
        <dbReference type="ARBA" id="ARBA00022574"/>
    </source>
</evidence>
<dbReference type="InterPro" id="IPR015943">
    <property type="entry name" value="WD40/YVTN_repeat-like_dom_sf"/>
</dbReference>
<evidence type="ECO:0000313" key="14">
    <source>
        <dbReference type="Proteomes" id="UP000078046"/>
    </source>
</evidence>
<feature type="domain" description="Protein HIRA-like C-terminal" evidence="11">
    <location>
        <begin position="657"/>
        <end position="742"/>
    </location>
</feature>
<dbReference type="GO" id="GO:0006338">
    <property type="term" value="P:chromatin remodeling"/>
    <property type="evidence" value="ECO:0007669"/>
    <property type="project" value="InterPro"/>
</dbReference>
<evidence type="ECO:0000256" key="9">
    <source>
        <dbReference type="PROSITE-ProRule" id="PRU00221"/>
    </source>
</evidence>
<dbReference type="GO" id="GO:0006355">
    <property type="term" value="P:regulation of DNA-templated transcription"/>
    <property type="evidence" value="ECO:0007669"/>
    <property type="project" value="InterPro"/>
</dbReference>
<dbReference type="PROSITE" id="PS50294">
    <property type="entry name" value="WD_REPEATS_REGION"/>
    <property type="match status" value="3"/>
</dbReference>